<dbReference type="InterPro" id="IPR052585">
    <property type="entry name" value="Lipid_raft_assoc_Zn_ADH"/>
</dbReference>
<dbReference type="OrthoDB" id="201656at2759"/>
<dbReference type="PANTHER" id="PTHR43482">
    <property type="entry name" value="PROTEIN AST1-RELATED"/>
    <property type="match status" value="1"/>
</dbReference>
<proteinExistence type="predicted"/>
<feature type="domain" description="Alcohol dehydrogenase-like N-terminal" evidence="2">
    <location>
        <begin position="63"/>
        <end position="155"/>
    </location>
</feature>
<feature type="non-terminal residue" evidence="3">
    <location>
        <position position="198"/>
    </location>
</feature>
<dbReference type="SUPFAM" id="SSF50129">
    <property type="entry name" value="GroES-like"/>
    <property type="match status" value="1"/>
</dbReference>
<gene>
    <name evidence="3" type="ORF">BZG36_05559</name>
</gene>
<accession>A0A261XSW4</accession>
<organism evidence="3 4">
    <name type="scientific">Bifiguratus adelaidae</name>
    <dbReference type="NCBI Taxonomy" id="1938954"/>
    <lineage>
        <taxon>Eukaryota</taxon>
        <taxon>Fungi</taxon>
        <taxon>Fungi incertae sedis</taxon>
        <taxon>Mucoromycota</taxon>
        <taxon>Mucoromycotina</taxon>
        <taxon>Endogonomycetes</taxon>
        <taxon>Endogonales</taxon>
        <taxon>Endogonales incertae sedis</taxon>
        <taxon>Bifiguratus</taxon>
    </lineage>
</organism>
<dbReference type="EMBL" id="MVBO01000359">
    <property type="protein sequence ID" value="OZJ01451.1"/>
    <property type="molecule type" value="Genomic_DNA"/>
</dbReference>
<sequence length="198" mass="20237">MTKSKSTTTPPASLASTSAPVPQERDSASLPQTMRAWTHHLAGVPSTVLSLSPSLPLPNLPSPTSVLVRISHASLAPGGSIMMQLCPSIFRTKPCIPELDFSGIIVEIGTNVPEARGMRVGMRVFGSVLVPAQLKGAGALAEYVAVEAEGVVGLPVLRSGGGEGEMGMAKAAALGVSGATALVLMEEAQKKGLKAGMK</sequence>
<feature type="compositionally biased region" description="Low complexity" evidence="1">
    <location>
        <begin position="1"/>
        <end position="20"/>
    </location>
</feature>
<comment type="caution">
    <text evidence="3">The sequence shown here is derived from an EMBL/GenBank/DDBJ whole genome shotgun (WGS) entry which is preliminary data.</text>
</comment>
<evidence type="ECO:0000259" key="2">
    <source>
        <dbReference type="Pfam" id="PF08240"/>
    </source>
</evidence>
<dbReference type="Pfam" id="PF08240">
    <property type="entry name" value="ADH_N"/>
    <property type="match status" value="1"/>
</dbReference>
<dbReference type="Gene3D" id="3.90.180.10">
    <property type="entry name" value="Medium-chain alcohol dehydrogenases, catalytic domain"/>
    <property type="match status" value="1"/>
</dbReference>
<keyword evidence="4" id="KW-1185">Reference proteome</keyword>
<dbReference type="PANTHER" id="PTHR43482:SF1">
    <property type="entry name" value="PROTEIN AST1-RELATED"/>
    <property type="match status" value="1"/>
</dbReference>
<evidence type="ECO:0000313" key="4">
    <source>
        <dbReference type="Proteomes" id="UP000242875"/>
    </source>
</evidence>
<protein>
    <recommendedName>
        <fullName evidence="2">Alcohol dehydrogenase-like N-terminal domain-containing protein</fullName>
    </recommendedName>
</protein>
<dbReference type="InterPro" id="IPR011032">
    <property type="entry name" value="GroES-like_sf"/>
</dbReference>
<feature type="region of interest" description="Disordered" evidence="1">
    <location>
        <begin position="1"/>
        <end position="28"/>
    </location>
</feature>
<dbReference type="Proteomes" id="UP000242875">
    <property type="component" value="Unassembled WGS sequence"/>
</dbReference>
<name>A0A261XSW4_9FUNG</name>
<dbReference type="AlphaFoldDB" id="A0A261XSW4"/>
<evidence type="ECO:0000313" key="3">
    <source>
        <dbReference type="EMBL" id="OZJ01451.1"/>
    </source>
</evidence>
<evidence type="ECO:0000256" key="1">
    <source>
        <dbReference type="SAM" id="MobiDB-lite"/>
    </source>
</evidence>
<dbReference type="InterPro" id="IPR013154">
    <property type="entry name" value="ADH-like_N"/>
</dbReference>
<reference evidence="3 4" key="1">
    <citation type="journal article" date="2017" name="Mycologia">
        <title>Bifiguratus adelaidae, gen. et sp. nov., a new member of Mucoromycotina in endophytic and soil-dwelling habitats.</title>
        <authorList>
            <person name="Torres-Cruz T.J."/>
            <person name="Billingsley Tobias T.L."/>
            <person name="Almatruk M."/>
            <person name="Hesse C."/>
            <person name="Kuske C.R."/>
            <person name="Desiro A."/>
            <person name="Benucci G.M."/>
            <person name="Bonito G."/>
            <person name="Stajich J.E."/>
            <person name="Dunlap C."/>
            <person name="Arnold A.E."/>
            <person name="Porras-Alfaro A."/>
        </authorList>
    </citation>
    <scope>NUCLEOTIDE SEQUENCE [LARGE SCALE GENOMIC DNA]</scope>
    <source>
        <strain evidence="3 4">AZ0501</strain>
    </source>
</reference>